<dbReference type="AlphaFoldDB" id="A0A7Y6MDU9"/>
<sequence length="143" mass="16348">MADDLQRALAVGNELIAVHARFRGQLATLRAQAAGHPPQLDMDLKTHCLTFCEALHEHHQGEDHIGFPLLEQHFPTLRPVLEKLRDEHVVVARIYRDLTEALRRDDLRQLRADLDRLTAELESHFDYEEEQLVAALNQLPGPP</sequence>
<dbReference type="Pfam" id="PF01814">
    <property type="entry name" value="Hemerythrin"/>
    <property type="match status" value="1"/>
</dbReference>
<dbReference type="CDD" id="cd12108">
    <property type="entry name" value="Hr-like"/>
    <property type="match status" value="1"/>
</dbReference>
<dbReference type="EMBL" id="JABWGO010000006">
    <property type="protein sequence ID" value="NUW43340.1"/>
    <property type="molecule type" value="Genomic_DNA"/>
</dbReference>
<keyword evidence="3" id="KW-1185">Reference proteome</keyword>
<dbReference type="InterPro" id="IPR012312">
    <property type="entry name" value="Hemerythrin-like"/>
</dbReference>
<evidence type="ECO:0000259" key="1">
    <source>
        <dbReference type="Pfam" id="PF01814"/>
    </source>
</evidence>
<organism evidence="2 3">
    <name type="scientific">Nonomuraea rhodomycinica</name>
    <dbReference type="NCBI Taxonomy" id="1712872"/>
    <lineage>
        <taxon>Bacteria</taxon>
        <taxon>Bacillati</taxon>
        <taxon>Actinomycetota</taxon>
        <taxon>Actinomycetes</taxon>
        <taxon>Streptosporangiales</taxon>
        <taxon>Streptosporangiaceae</taxon>
        <taxon>Nonomuraea</taxon>
    </lineage>
</organism>
<dbReference type="Gene3D" id="1.20.120.520">
    <property type="entry name" value="nmb1532 protein domain like"/>
    <property type="match status" value="1"/>
</dbReference>
<protein>
    <submittedName>
        <fullName evidence="2">Hemerythrin domain-containing protein</fullName>
    </submittedName>
</protein>
<name>A0A7Y6MDU9_9ACTN</name>
<accession>A0A7Y6MDU9</accession>
<dbReference type="Proteomes" id="UP000546126">
    <property type="component" value="Unassembled WGS sequence"/>
</dbReference>
<comment type="caution">
    <text evidence="2">The sequence shown here is derived from an EMBL/GenBank/DDBJ whole genome shotgun (WGS) entry which is preliminary data.</text>
</comment>
<gene>
    <name evidence="2" type="ORF">HT134_24875</name>
</gene>
<evidence type="ECO:0000313" key="2">
    <source>
        <dbReference type="EMBL" id="NUW43340.1"/>
    </source>
</evidence>
<dbReference type="RefSeq" id="WP_175602865.1">
    <property type="nucleotide sequence ID" value="NZ_JABWGO010000006.1"/>
</dbReference>
<reference evidence="2 3" key="1">
    <citation type="submission" date="2020-06" db="EMBL/GenBank/DDBJ databases">
        <authorList>
            <person name="Chanama M."/>
        </authorList>
    </citation>
    <scope>NUCLEOTIDE SEQUENCE [LARGE SCALE GENOMIC DNA]</scope>
    <source>
        <strain evidence="2 3">TBRC6557</strain>
    </source>
</reference>
<evidence type="ECO:0000313" key="3">
    <source>
        <dbReference type="Proteomes" id="UP000546126"/>
    </source>
</evidence>
<feature type="domain" description="Hemerythrin-like" evidence="1">
    <location>
        <begin position="14"/>
        <end position="135"/>
    </location>
</feature>
<proteinExistence type="predicted"/>